<proteinExistence type="inferred from homology"/>
<dbReference type="NCBIfam" id="TIGR02406">
    <property type="entry name" value="ectoine_EctA"/>
    <property type="match status" value="1"/>
</dbReference>
<gene>
    <name evidence="8 10" type="primary">ectA</name>
    <name evidence="10" type="ORF">V6X64_01440</name>
</gene>
<evidence type="ECO:0000259" key="9">
    <source>
        <dbReference type="PROSITE" id="PS51186"/>
    </source>
</evidence>
<evidence type="ECO:0000256" key="7">
    <source>
        <dbReference type="ARBA" id="ARBA00048924"/>
    </source>
</evidence>
<evidence type="ECO:0000256" key="8">
    <source>
        <dbReference type="RuleBase" id="RU365045"/>
    </source>
</evidence>
<evidence type="ECO:0000256" key="1">
    <source>
        <dbReference type="ARBA" id="ARBA00004978"/>
    </source>
</evidence>
<reference evidence="10 11" key="1">
    <citation type="submission" date="2024-02" db="EMBL/GenBank/DDBJ databases">
        <title>New especies of Spiribacter isolated from saline water.</title>
        <authorList>
            <person name="Leon M.J."/>
            <person name="De La Haba R."/>
            <person name="Sanchez-Porro C."/>
            <person name="Ventosa A."/>
        </authorList>
    </citation>
    <scope>NUCLEOTIDE SEQUENCE [LARGE SCALE GENOMIC DNA]</scope>
    <source>
        <strain evidence="11">ag22IC4-227</strain>
    </source>
</reference>
<sequence length="221" mass="24096">MGEHPANAERIVHDAALDYVFIGGFRMGIAKIAAVVQADHQEARLTDEEIPDQGIRLRSPRADEGGAIWAVARDTGTLDLNSSYLYMLLARDFADTCVVAEHDGGIVGFASGYRRPRHPEVVFLWQVGIRPGLQGKGLGKRLIAAFLRQPGADRASLLETTIAPENDASRALFQSMARELDAECRISPCFAAEDFPEPGHSAEELFTIGPYRPSALNRLAP</sequence>
<dbReference type="PROSITE" id="PS51186">
    <property type="entry name" value="GNAT"/>
    <property type="match status" value="1"/>
</dbReference>
<dbReference type="Proteomes" id="UP001556653">
    <property type="component" value="Unassembled WGS sequence"/>
</dbReference>
<dbReference type="RefSeq" id="WP_367966139.1">
    <property type="nucleotide sequence ID" value="NZ_JBAKFJ010000001.1"/>
</dbReference>
<feature type="domain" description="N-acetyltransferase" evidence="9">
    <location>
        <begin position="55"/>
        <end position="196"/>
    </location>
</feature>
<comment type="similarity">
    <text evidence="2 8">Belongs to the acetyltransferase family. EctA subfamily.</text>
</comment>
<keyword evidence="11" id="KW-1185">Reference proteome</keyword>
<protein>
    <recommendedName>
        <fullName evidence="4 8">L-2,4-diaminobutyric acid acetyltransferase</fullName>
        <shortName evidence="8">DABA acetyltransferase</shortName>
        <ecNumber evidence="3 8">2.3.1.178</ecNumber>
    </recommendedName>
</protein>
<evidence type="ECO:0000313" key="11">
    <source>
        <dbReference type="Proteomes" id="UP001556653"/>
    </source>
</evidence>
<evidence type="ECO:0000256" key="2">
    <source>
        <dbReference type="ARBA" id="ARBA00010712"/>
    </source>
</evidence>
<dbReference type="EMBL" id="JBAKFJ010000001">
    <property type="protein sequence ID" value="MEX0385658.1"/>
    <property type="molecule type" value="Genomic_DNA"/>
</dbReference>
<evidence type="ECO:0000256" key="6">
    <source>
        <dbReference type="ARBA" id="ARBA00023315"/>
    </source>
</evidence>
<organism evidence="10 11">
    <name type="scientific">Spiribacter onubensis</name>
    <dbReference type="NCBI Taxonomy" id="3122420"/>
    <lineage>
        <taxon>Bacteria</taxon>
        <taxon>Pseudomonadati</taxon>
        <taxon>Pseudomonadota</taxon>
        <taxon>Gammaproteobacteria</taxon>
        <taxon>Chromatiales</taxon>
        <taxon>Ectothiorhodospiraceae</taxon>
        <taxon>Spiribacter</taxon>
    </lineage>
</organism>
<accession>A0ABV3S860</accession>
<comment type="pathway">
    <text evidence="1 8">Amine and polyamine biosynthesis; ectoine biosynthesis; L-ectoine from L-aspartate 4-semialdehyde: step 2/3.</text>
</comment>
<evidence type="ECO:0000313" key="10">
    <source>
        <dbReference type="EMBL" id="MEX0385658.1"/>
    </source>
</evidence>
<keyword evidence="5 8" id="KW-0808">Transferase</keyword>
<dbReference type="EC" id="2.3.1.178" evidence="3 8"/>
<evidence type="ECO:0000256" key="4">
    <source>
        <dbReference type="ARBA" id="ARBA00017935"/>
    </source>
</evidence>
<dbReference type="GO" id="GO:0033816">
    <property type="term" value="F:diaminobutyrate acetyltransferase activity"/>
    <property type="evidence" value="ECO:0007669"/>
    <property type="project" value="UniProtKB-EC"/>
</dbReference>
<dbReference type="InterPro" id="IPR000182">
    <property type="entry name" value="GNAT_dom"/>
</dbReference>
<comment type="catalytic activity">
    <reaction evidence="7 8">
        <text>L-2,4-diaminobutanoate + acetyl-CoA = (2S)-4-acetamido-2-aminobutanoate + CoA + H(+)</text>
        <dbReference type="Rhea" id="RHEA:16901"/>
        <dbReference type="ChEBI" id="CHEBI:15378"/>
        <dbReference type="ChEBI" id="CHEBI:57287"/>
        <dbReference type="ChEBI" id="CHEBI:57288"/>
        <dbReference type="ChEBI" id="CHEBI:58761"/>
        <dbReference type="ChEBI" id="CHEBI:58929"/>
        <dbReference type="EC" id="2.3.1.178"/>
    </reaction>
</comment>
<comment type="function">
    <text evidence="8">Catalyzes the acetylation of L-2,4-diaminobutyrate (DABA) to gamma-N-acetyl-alpha,gamma-diaminobutyric acid (ADABA) with acetyl coenzyme A.</text>
</comment>
<dbReference type="CDD" id="cd04301">
    <property type="entry name" value="NAT_SF"/>
    <property type="match status" value="1"/>
</dbReference>
<dbReference type="InterPro" id="IPR012772">
    <property type="entry name" value="Ectoine_EctA"/>
</dbReference>
<dbReference type="InterPro" id="IPR016181">
    <property type="entry name" value="Acyl_CoA_acyltransferase"/>
</dbReference>
<dbReference type="Pfam" id="PF00583">
    <property type="entry name" value="Acetyltransf_1"/>
    <property type="match status" value="1"/>
</dbReference>
<evidence type="ECO:0000256" key="5">
    <source>
        <dbReference type="ARBA" id="ARBA00022679"/>
    </source>
</evidence>
<dbReference type="Gene3D" id="3.40.630.30">
    <property type="match status" value="1"/>
</dbReference>
<keyword evidence="6 8" id="KW-0012">Acyltransferase</keyword>
<name>A0ABV3S860_9GAMM</name>
<comment type="caution">
    <text evidence="10">The sequence shown here is derived from an EMBL/GenBank/DDBJ whole genome shotgun (WGS) entry which is preliminary data.</text>
</comment>
<evidence type="ECO:0000256" key="3">
    <source>
        <dbReference type="ARBA" id="ARBA00012355"/>
    </source>
</evidence>
<dbReference type="SUPFAM" id="SSF55729">
    <property type="entry name" value="Acyl-CoA N-acyltransferases (Nat)"/>
    <property type="match status" value="1"/>
</dbReference>